<dbReference type="GO" id="GO:0016020">
    <property type="term" value="C:membrane"/>
    <property type="evidence" value="ECO:0007669"/>
    <property type="project" value="UniProtKB-SubCell"/>
</dbReference>
<dbReference type="Proteomes" id="UP000185557">
    <property type="component" value="Unassembled WGS sequence"/>
</dbReference>
<comment type="similarity">
    <text evidence="2">Belongs to the autoinducer-2 exporter (AI-2E) (TC 2.A.86) family.</text>
</comment>
<protein>
    <submittedName>
        <fullName evidence="7">AI-2E family transporter</fullName>
    </submittedName>
</protein>
<evidence type="ECO:0000256" key="5">
    <source>
        <dbReference type="ARBA" id="ARBA00023136"/>
    </source>
</evidence>
<feature type="transmembrane region" description="Helical" evidence="6">
    <location>
        <begin position="209"/>
        <end position="229"/>
    </location>
</feature>
<dbReference type="Pfam" id="PF01594">
    <property type="entry name" value="AI-2E_transport"/>
    <property type="match status" value="1"/>
</dbReference>
<dbReference type="PANTHER" id="PTHR21716">
    <property type="entry name" value="TRANSMEMBRANE PROTEIN"/>
    <property type="match status" value="1"/>
</dbReference>
<dbReference type="EMBL" id="MRCG01000027">
    <property type="protein sequence ID" value="OKH43943.1"/>
    <property type="molecule type" value="Genomic_DNA"/>
</dbReference>
<evidence type="ECO:0000313" key="7">
    <source>
        <dbReference type="EMBL" id="OKH43943.1"/>
    </source>
</evidence>
<name>A0A1U7IYX3_9CYAN</name>
<proteinExistence type="inferred from homology"/>
<feature type="transmembrane region" description="Helical" evidence="6">
    <location>
        <begin position="7"/>
        <end position="28"/>
    </location>
</feature>
<feature type="transmembrane region" description="Helical" evidence="6">
    <location>
        <begin position="67"/>
        <end position="92"/>
    </location>
</feature>
<feature type="transmembrane region" description="Helical" evidence="6">
    <location>
        <begin position="302"/>
        <end position="326"/>
    </location>
</feature>
<evidence type="ECO:0000256" key="1">
    <source>
        <dbReference type="ARBA" id="ARBA00004141"/>
    </source>
</evidence>
<dbReference type="GO" id="GO:0055085">
    <property type="term" value="P:transmembrane transport"/>
    <property type="evidence" value="ECO:0007669"/>
    <property type="project" value="TreeGrafter"/>
</dbReference>
<dbReference type="RefSeq" id="WP_073610920.1">
    <property type="nucleotide sequence ID" value="NZ_MRCG01000027.1"/>
</dbReference>
<feature type="transmembrane region" description="Helical" evidence="6">
    <location>
        <begin position="154"/>
        <end position="177"/>
    </location>
</feature>
<sequence length="353" mass="38376">MQAFDKLPRWLVWEIALPLTILNIWLLYKVFQTFQAPFTMLIAATLLSFLLSYPIEQLEKRGIKPGVSIALILLLTGGLVGVLGFTLVPALLLQLGDLGTRLPHWLESGSEQFQALDAWLVGQHIPLNVTALTTQLAQMLPDEVAQLPDQVLEVIVGVADSLLEMLITAVLTLYLLLHGNEFWSGLLRWLPGNFGDQIRLAFQEKFKNYFVGQATIALLMVTSLTTVFFLLKIPYWLVFGIGIGLLALIPFGDVVGILTAAIIVSFNSALLGGELVVVALLVDQVIDNAVAPRILGDLVGLNPVWILVLLLLGSQLAGVLGLLMTVPLAGAIKRIFEEVYHPSGQLSGSNSVG</sequence>
<keyword evidence="8" id="KW-1185">Reference proteome</keyword>
<evidence type="ECO:0000256" key="2">
    <source>
        <dbReference type="ARBA" id="ARBA00009773"/>
    </source>
</evidence>
<feature type="transmembrane region" description="Helical" evidence="6">
    <location>
        <begin position="34"/>
        <end position="55"/>
    </location>
</feature>
<feature type="transmembrane region" description="Helical" evidence="6">
    <location>
        <begin position="235"/>
        <end position="251"/>
    </location>
</feature>
<gene>
    <name evidence="7" type="ORF">NIES30_23665</name>
</gene>
<dbReference type="OrthoDB" id="464097at2"/>
<evidence type="ECO:0000313" key="8">
    <source>
        <dbReference type="Proteomes" id="UP000185557"/>
    </source>
</evidence>
<evidence type="ECO:0000256" key="4">
    <source>
        <dbReference type="ARBA" id="ARBA00022989"/>
    </source>
</evidence>
<comment type="caution">
    <text evidence="7">The sequence shown here is derived from an EMBL/GenBank/DDBJ whole genome shotgun (WGS) entry which is preliminary data.</text>
</comment>
<feature type="transmembrane region" description="Helical" evidence="6">
    <location>
        <begin position="258"/>
        <end position="282"/>
    </location>
</feature>
<dbReference type="AlphaFoldDB" id="A0A1U7IYX3"/>
<keyword evidence="3 6" id="KW-0812">Transmembrane</keyword>
<evidence type="ECO:0000256" key="6">
    <source>
        <dbReference type="SAM" id="Phobius"/>
    </source>
</evidence>
<accession>A0A1U7IYX3</accession>
<reference evidence="7 8" key="1">
    <citation type="submission" date="2016-11" db="EMBL/GenBank/DDBJ databases">
        <title>Draft Genome Sequences of Nine Cyanobacterial Strains from Diverse Habitats.</title>
        <authorList>
            <person name="Zhu T."/>
            <person name="Hou S."/>
            <person name="Lu X."/>
            <person name="Hess W.R."/>
        </authorList>
    </citation>
    <scope>NUCLEOTIDE SEQUENCE [LARGE SCALE GENOMIC DNA]</scope>
    <source>
        <strain evidence="7 8">NIES-30</strain>
    </source>
</reference>
<evidence type="ECO:0000256" key="3">
    <source>
        <dbReference type="ARBA" id="ARBA00022692"/>
    </source>
</evidence>
<organism evidence="7 8">
    <name type="scientific">Phormidium tenue NIES-30</name>
    <dbReference type="NCBI Taxonomy" id="549789"/>
    <lineage>
        <taxon>Bacteria</taxon>
        <taxon>Bacillati</taxon>
        <taxon>Cyanobacteriota</taxon>
        <taxon>Cyanophyceae</taxon>
        <taxon>Oscillatoriophycideae</taxon>
        <taxon>Oscillatoriales</taxon>
        <taxon>Oscillatoriaceae</taxon>
        <taxon>Phormidium</taxon>
    </lineage>
</organism>
<dbReference type="InterPro" id="IPR002549">
    <property type="entry name" value="AI-2E-like"/>
</dbReference>
<keyword evidence="5 6" id="KW-0472">Membrane</keyword>
<comment type="subcellular location">
    <subcellularLocation>
        <location evidence="1">Membrane</location>
        <topology evidence="1">Multi-pass membrane protein</topology>
    </subcellularLocation>
</comment>
<dbReference type="PANTHER" id="PTHR21716:SF66">
    <property type="entry name" value="TRANSPORT PROTEIN SLL0063-RELATED"/>
    <property type="match status" value="1"/>
</dbReference>
<keyword evidence="4 6" id="KW-1133">Transmembrane helix</keyword>